<protein>
    <submittedName>
        <fullName evidence="1">Uncharacterized protein</fullName>
    </submittedName>
</protein>
<name>A0A383BSY6_9ZZZZ</name>
<gene>
    <name evidence="1" type="ORF">METZ01_LOCUS475868</name>
</gene>
<feature type="non-terminal residue" evidence="1">
    <location>
        <position position="108"/>
    </location>
</feature>
<sequence length="108" mass="11804">MDVDVLFVGAGSASLASALHLKKLAVNTGMDISIAIIEKAREIGAHTLSGAIIDPRSLNELIPDHLEKNVPFEAEVTEENMYYLSSKGKFRFPYLPKSMSHHGCYVVS</sequence>
<evidence type="ECO:0000313" key="1">
    <source>
        <dbReference type="EMBL" id="SVE23014.1"/>
    </source>
</evidence>
<dbReference type="InterPro" id="IPR040156">
    <property type="entry name" value="ETF-QO"/>
</dbReference>
<proteinExistence type="predicted"/>
<accession>A0A383BSY6</accession>
<dbReference type="SUPFAM" id="SSF51905">
    <property type="entry name" value="FAD/NAD(P)-binding domain"/>
    <property type="match status" value="1"/>
</dbReference>
<organism evidence="1">
    <name type="scientific">marine metagenome</name>
    <dbReference type="NCBI Taxonomy" id="408172"/>
    <lineage>
        <taxon>unclassified sequences</taxon>
        <taxon>metagenomes</taxon>
        <taxon>ecological metagenomes</taxon>
    </lineage>
</organism>
<reference evidence="1" key="1">
    <citation type="submission" date="2018-05" db="EMBL/GenBank/DDBJ databases">
        <authorList>
            <person name="Lanie J.A."/>
            <person name="Ng W.-L."/>
            <person name="Kazmierczak K.M."/>
            <person name="Andrzejewski T.M."/>
            <person name="Davidsen T.M."/>
            <person name="Wayne K.J."/>
            <person name="Tettelin H."/>
            <person name="Glass J.I."/>
            <person name="Rusch D."/>
            <person name="Podicherti R."/>
            <person name="Tsui H.-C.T."/>
            <person name="Winkler M.E."/>
        </authorList>
    </citation>
    <scope>NUCLEOTIDE SEQUENCE</scope>
</reference>
<dbReference type="Gene3D" id="3.50.50.60">
    <property type="entry name" value="FAD/NAD(P)-binding domain"/>
    <property type="match status" value="1"/>
</dbReference>
<dbReference type="PANTHER" id="PTHR10617:SF107">
    <property type="entry name" value="ELECTRON TRANSFER FLAVOPROTEIN-UBIQUINONE OXIDOREDUCTASE, MITOCHONDRIAL"/>
    <property type="match status" value="1"/>
</dbReference>
<dbReference type="AlphaFoldDB" id="A0A383BSY6"/>
<dbReference type="GO" id="GO:0004174">
    <property type="term" value="F:electron-transferring-flavoprotein dehydrogenase activity"/>
    <property type="evidence" value="ECO:0007669"/>
    <property type="project" value="InterPro"/>
</dbReference>
<dbReference type="EMBL" id="UINC01202968">
    <property type="protein sequence ID" value="SVE23014.1"/>
    <property type="molecule type" value="Genomic_DNA"/>
</dbReference>
<dbReference type="PANTHER" id="PTHR10617">
    <property type="entry name" value="ELECTRON TRANSFER FLAVOPROTEIN-UBIQUINONE OXIDOREDUCTASE"/>
    <property type="match status" value="1"/>
</dbReference>
<dbReference type="InterPro" id="IPR036188">
    <property type="entry name" value="FAD/NAD-bd_sf"/>
</dbReference>